<dbReference type="GO" id="GO:0006310">
    <property type="term" value="P:DNA recombination"/>
    <property type="evidence" value="ECO:0007669"/>
    <property type="project" value="UniProtKB-KW"/>
</dbReference>
<keyword evidence="5" id="KW-0460">Magnesium</keyword>
<dbReference type="GO" id="GO:0004519">
    <property type="term" value="F:endonuclease activity"/>
    <property type="evidence" value="ECO:0007669"/>
    <property type="project" value="UniProtKB-KW"/>
</dbReference>
<feature type="region of interest" description="Disordered" evidence="10">
    <location>
        <begin position="355"/>
        <end position="443"/>
    </location>
</feature>
<reference evidence="12" key="1">
    <citation type="submission" date="2023-03" db="EMBL/GenBank/DDBJ databases">
        <title>Chromosome-scale reference genome and RAD-based genetic map of yellow starthistle (Centaurea solstitialis) reveal putative structural variation and QTLs associated with invader traits.</title>
        <authorList>
            <person name="Reatini B."/>
            <person name="Cang F.A."/>
            <person name="Jiang Q."/>
            <person name="Mckibben M.T.W."/>
            <person name="Barker M.S."/>
            <person name="Rieseberg L.H."/>
            <person name="Dlugosch K.M."/>
        </authorList>
    </citation>
    <scope>NUCLEOTIDE SEQUENCE</scope>
    <source>
        <strain evidence="12">CAN-66</strain>
        <tissue evidence="12">Leaf</tissue>
    </source>
</reference>
<keyword evidence="8" id="KW-0808">Transferase</keyword>
<feature type="compositionally biased region" description="Polar residues" evidence="10">
    <location>
        <begin position="404"/>
        <end position="419"/>
    </location>
</feature>
<dbReference type="PROSITE" id="PS50994">
    <property type="entry name" value="INTEGRASE"/>
    <property type="match status" value="1"/>
</dbReference>
<evidence type="ECO:0000256" key="2">
    <source>
        <dbReference type="ARBA" id="ARBA00022723"/>
    </source>
</evidence>
<dbReference type="GO" id="GO:0046872">
    <property type="term" value="F:metal ion binding"/>
    <property type="evidence" value="ECO:0007669"/>
    <property type="project" value="UniProtKB-KW"/>
</dbReference>
<dbReference type="InterPro" id="IPR012337">
    <property type="entry name" value="RNaseH-like_sf"/>
</dbReference>
<dbReference type="PANTHER" id="PTHR42648:SF11">
    <property type="entry name" value="TRANSPOSON TY4-P GAG-POL POLYPROTEIN"/>
    <property type="match status" value="1"/>
</dbReference>
<dbReference type="Gene3D" id="3.30.420.10">
    <property type="entry name" value="Ribonuclease H-like superfamily/Ribonuclease H"/>
    <property type="match status" value="1"/>
</dbReference>
<dbReference type="InterPro" id="IPR001584">
    <property type="entry name" value="Integrase_cat-core"/>
</dbReference>
<evidence type="ECO:0000256" key="9">
    <source>
        <dbReference type="ARBA" id="ARBA00023172"/>
    </source>
</evidence>
<feature type="compositionally biased region" description="Low complexity" evidence="10">
    <location>
        <begin position="385"/>
        <end position="401"/>
    </location>
</feature>
<name>A0AA38SRJ9_9ASTR</name>
<evidence type="ECO:0000256" key="8">
    <source>
        <dbReference type="ARBA" id="ARBA00022932"/>
    </source>
</evidence>
<gene>
    <name evidence="12" type="ORF">OSB04_020087</name>
</gene>
<evidence type="ECO:0000256" key="4">
    <source>
        <dbReference type="ARBA" id="ARBA00022801"/>
    </source>
</evidence>
<comment type="caution">
    <text evidence="12">The sequence shown here is derived from an EMBL/GenBank/DDBJ whole genome shotgun (WGS) entry which is preliminary data.</text>
</comment>
<protein>
    <recommendedName>
        <fullName evidence="11">Integrase catalytic domain-containing protein</fullName>
    </recommendedName>
</protein>
<dbReference type="Proteomes" id="UP001172457">
    <property type="component" value="Chromosome 5"/>
</dbReference>
<keyword evidence="6" id="KW-0229">DNA integration</keyword>
<evidence type="ECO:0000256" key="7">
    <source>
        <dbReference type="ARBA" id="ARBA00022918"/>
    </source>
</evidence>
<dbReference type="PANTHER" id="PTHR42648">
    <property type="entry name" value="TRANSPOSASE, PUTATIVE-RELATED"/>
    <property type="match status" value="1"/>
</dbReference>
<keyword evidence="3" id="KW-0255">Endonuclease</keyword>
<evidence type="ECO:0000313" key="13">
    <source>
        <dbReference type="Proteomes" id="UP001172457"/>
    </source>
</evidence>
<keyword evidence="8" id="KW-0548">Nucleotidyltransferase</keyword>
<feature type="domain" description="Integrase catalytic" evidence="11">
    <location>
        <begin position="180"/>
        <end position="290"/>
    </location>
</feature>
<evidence type="ECO:0000256" key="10">
    <source>
        <dbReference type="SAM" id="MobiDB-lite"/>
    </source>
</evidence>
<accession>A0AA38SRJ9</accession>
<sequence length="476" mass="54341">MNQVSYVDGLKHNPISVSQLCDNGLDVMFKIKFCVMYKVDTLIEVMRAKRKGDLYLICFDIVEAKNKICLVSSVKNEEAWLWHTRFCHFYFHTLDKLVRLKLVKGLPNIKFEKDHLCSACKMGKLRRSFHKTKSDPSYDKPLQLLHVDRCGPTYVQSLGEKKYILNLLKKSQVPLIRINLLKRLQVLHDLQGRVLRSDNGTTFKNYVIEEYLGSVGITHNFSAPRTPQQNGLVERKNRTIVEVARTMLNASRLPITFWAVNKSLVVKRFDKTPYQLLHSKRPNIKFFHVFDSVAYRVYIPKTQIVVVSTNVRFDDNFQVTRDKFIEELKIQAEKSPNAIIKQDLENLFNEWYKDEDDPNKTSADIHRASAEPHPVADASPISTNISGPSTSDTPSSSILPPEVASSNGTSNHSTTQEPTINEPIPIPSQATDAEPESTHTSDPASQTLILQEINSTINLPHAIKWTKDHPQSQNHW</sequence>
<keyword evidence="2" id="KW-0479">Metal-binding</keyword>
<dbReference type="GO" id="GO:0016787">
    <property type="term" value="F:hydrolase activity"/>
    <property type="evidence" value="ECO:0007669"/>
    <property type="project" value="UniProtKB-KW"/>
</dbReference>
<keyword evidence="9" id="KW-0233">DNA recombination</keyword>
<dbReference type="Pfam" id="PF13976">
    <property type="entry name" value="gag_pre-integrs"/>
    <property type="match status" value="1"/>
</dbReference>
<dbReference type="AlphaFoldDB" id="A0AA38SRJ9"/>
<dbReference type="EMBL" id="JARYMX010000005">
    <property type="protein sequence ID" value="KAJ9547544.1"/>
    <property type="molecule type" value="Genomic_DNA"/>
</dbReference>
<evidence type="ECO:0000259" key="11">
    <source>
        <dbReference type="PROSITE" id="PS50994"/>
    </source>
</evidence>
<evidence type="ECO:0000313" key="12">
    <source>
        <dbReference type="EMBL" id="KAJ9547544.1"/>
    </source>
</evidence>
<keyword evidence="1" id="KW-0540">Nuclease</keyword>
<dbReference type="SUPFAM" id="SSF53098">
    <property type="entry name" value="Ribonuclease H-like"/>
    <property type="match status" value="1"/>
</dbReference>
<evidence type="ECO:0000256" key="5">
    <source>
        <dbReference type="ARBA" id="ARBA00022842"/>
    </source>
</evidence>
<keyword evidence="13" id="KW-1185">Reference proteome</keyword>
<dbReference type="GO" id="GO:0003676">
    <property type="term" value="F:nucleic acid binding"/>
    <property type="evidence" value="ECO:0007669"/>
    <property type="project" value="InterPro"/>
</dbReference>
<keyword evidence="7" id="KW-0695">RNA-directed DNA polymerase</keyword>
<dbReference type="GO" id="GO:0015074">
    <property type="term" value="P:DNA integration"/>
    <property type="evidence" value="ECO:0007669"/>
    <property type="project" value="UniProtKB-KW"/>
</dbReference>
<organism evidence="12 13">
    <name type="scientific">Centaurea solstitialis</name>
    <name type="common">yellow star-thistle</name>
    <dbReference type="NCBI Taxonomy" id="347529"/>
    <lineage>
        <taxon>Eukaryota</taxon>
        <taxon>Viridiplantae</taxon>
        <taxon>Streptophyta</taxon>
        <taxon>Embryophyta</taxon>
        <taxon>Tracheophyta</taxon>
        <taxon>Spermatophyta</taxon>
        <taxon>Magnoliopsida</taxon>
        <taxon>eudicotyledons</taxon>
        <taxon>Gunneridae</taxon>
        <taxon>Pentapetalae</taxon>
        <taxon>asterids</taxon>
        <taxon>campanulids</taxon>
        <taxon>Asterales</taxon>
        <taxon>Asteraceae</taxon>
        <taxon>Carduoideae</taxon>
        <taxon>Cardueae</taxon>
        <taxon>Centaureinae</taxon>
        <taxon>Centaurea</taxon>
    </lineage>
</organism>
<evidence type="ECO:0000256" key="6">
    <source>
        <dbReference type="ARBA" id="ARBA00022908"/>
    </source>
</evidence>
<keyword evidence="8" id="KW-0239">DNA-directed DNA polymerase</keyword>
<keyword evidence="4" id="KW-0378">Hydrolase</keyword>
<proteinExistence type="predicted"/>
<dbReference type="InterPro" id="IPR036397">
    <property type="entry name" value="RNaseH_sf"/>
</dbReference>
<dbReference type="GO" id="GO:0003887">
    <property type="term" value="F:DNA-directed DNA polymerase activity"/>
    <property type="evidence" value="ECO:0007669"/>
    <property type="project" value="UniProtKB-KW"/>
</dbReference>
<dbReference type="GO" id="GO:0003964">
    <property type="term" value="F:RNA-directed DNA polymerase activity"/>
    <property type="evidence" value="ECO:0007669"/>
    <property type="project" value="UniProtKB-KW"/>
</dbReference>
<dbReference type="InterPro" id="IPR039537">
    <property type="entry name" value="Retrotran_Ty1/copia-like"/>
</dbReference>
<evidence type="ECO:0000256" key="3">
    <source>
        <dbReference type="ARBA" id="ARBA00022759"/>
    </source>
</evidence>
<evidence type="ECO:0000256" key="1">
    <source>
        <dbReference type="ARBA" id="ARBA00022722"/>
    </source>
</evidence>
<dbReference type="InterPro" id="IPR025724">
    <property type="entry name" value="GAG-pre-integrase_dom"/>
</dbReference>